<dbReference type="RefSeq" id="WP_085107144.1">
    <property type="nucleotide sequence ID" value="NZ_JACKSN010000173.1"/>
</dbReference>
<accession>A0A1X2ER07</accession>
<comment type="caution">
    <text evidence="3">The sequence shown here is derived from an EMBL/GenBank/DDBJ whole genome shotgun (WGS) entry which is preliminary data.</text>
</comment>
<feature type="compositionally biased region" description="Acidic residues" evidence="1">
    <location>
        <begin position="125"/>
        <end position="141"/>
    </location>
</feature>
<dbReference type="EMBL" id="LQPZ01000002">
    <property type="protein sequence ID" value="ORX08681.1"/>
    <property type="molecule type" value="Genomic_DNA"/>
</dbReference>
<sequence length="141" mass="14298">MLIIALVLAVIGLAALVFAVVTSNAVVAWVCIGASLLGVLLLTADAVRDRRRRAGSTAEDEHPDISDADADEELDDGGLDDGGLDDDDLADSDAAEDVTDSDDGADLEDGTADSDAAGTVSTDSAETDSAETDADETDGDK</sequence>
<organism evidence="3 4">
    <name type="scientific">Mycolicibacillus trivialis</name>
    <dbReference type="NCBI Taxonomy" id="1798"/>
    <lineage>
        <taxon>Bacteria</taxon>
        <taxon>Bacillati</taxon>
        <taxon>Actinomycetota</taxon>
        <taxon>Actinomycetes</taxon>
        <taxon>Mycobacteriales</taxon>
        <taxon>Mycobacteriaceae</taxon>
        <taxon>Mycolicibacillus</taxon>
    </lineage>
</organism>
<evidence type="ECO:0000256" key="1">
    <source>
        <dbReference type="SAM" id="MobiDB-lite"/>
    </source>
</evidence>
<feature type="compositionally biased region" description="Acidic residues" evidence="1">
    <location>
        <begin position="66"/>
        <end position="112"/>
    </location>
</feature>
<dbReference type="STRING" id="1798.AWC30_01350"/>
<evidence type="ECO:0000256" key="2">
    <source>
        <dbReference type="SAM" id="Phobius"/>
    </source>
</evidence>
<feature type="transmembrane region" description="Helical" evidence="2">
    <location>
        <begin position="29"/>
        <end position="47"/>
    </location>
</feature>
<feature type="region of interest" description="Disordered" evidence="1">
    <location>
        <begin position="51"/>
        <end position="141"/>
    </location>
</feature>
<keyword evidence="2" id="KW-0812">Transmembrane</keyword>
<protein>
    <recommendedName>
        <fullName evidence="5">Transmembrane protein</fullName>
    </recommendedName>
</protein>
<keyword evidence="2" id="KW-0472">Membrane</keyword>
<dbReference type="Proteomes" id="UP000193090">
    <property type="component" value="Unassembled WGS sequence"/>
</dbReference>
<evidence type="ECO:0000313" key="3">
    <source>
        <dbReference type="EMBL" id="ORX08681.1"/>
    </source>
</evidence>
<proteinExistence type="predicted"/>
<evidence type="ECO:0000313" key="4">
    <source>
        <dbReference type="Proteomes" id="UP000193090"/>
    </source>
</evidence>
<keyword evidence="4" id="KW-1185">Reference proteome</keyword>
<keyword evidence="2" id="KW-1133">Transmembrane helix</keyword>
<evidence type="ECO:0008006" key="5">
    <source>
        <dbReference type="Google" id="ProtNLM"/>
    </source>
</evidence>
<name>A0A1X2ER07_9MYCO</name>
<dbReference type="AlphaFoldDB" id="A0A1X2ER07"/>
<reference evidence="3 4" key="1">
    <citation type="submission" date="2016-01" db="EMBL/GenBank/DDBJ databases">
        <title>The new phylogeny of the genus Mycobacterium.</title>
        <authorList>
            <person name="Tarcisio F."/>
            <person name="Conor M."/>
            <person name="Antonella G."/>
            <person name="Elisabetta G."/>
            <person name="Giulia F.S."/>
            <person name="Sara T."/>
            <person name="Anna F."/>
            <person name="Clotilde B."/>
            <person name="Roberto B."/>
            <person name="Veronica D.S."/>
            <person name="Fabio R."/>
            <person name="Monica P."/>
            <person name="Olivier J."/>
            <person name="Enrico T."/>
            <person name="Nicola S."/>
        </authorList>
    </citation>
    <scope>NUCLEOTIDE SEQUENCE [LARGE SCALE GENOMIC DNA]</scope>
    <source>
        <strain evidence="3 4">DSM 44153</strain>
    </source>
</reference>
<gene>
    <name evidence="3" type="ORF">AWC30_01350</name>
</gene>